<reference evidence="1" key="2">
    <citation type="journal article" date="2016" name="Fungal Biol.">
        <title>Ochratoxin A production by Penicillium thymicola.</title>
        <authorList>
            <person name="Nguyen H.D.T."/>
            <person name="McMullin D.R."/>
            <person name="Ponomareva E."/>
            <person name="Riley R."/>
            <person name="Pomraning K.R."/>
            <person name="Baker S.E."/>
            <person name="Seifert K.A."/>
        </authorList>
    </citation>
    <scope>NUCLEOTIDE SEQUENCE</scope>
    <source>
        <strain evidence="1">DAOM 180753</strain>
    </source>
</reference>
<evidence type="ECO:0000313" key="1">
    <source>
        <dbReference type="EMBL" id="KAJ9489880.1"/>
    </source>
</evidence>
<protein>
    <submittedName>
        <fullName evidence="1">Uncharacterized protein</fullName>
    </submittedName>
</protein>
<proteinExistence type="predicted"/>
<keyword evidence="2" id="KW-1185">Reference proteome</keyword>
<comment type="caution">
    <text evidence="1">The sequence shown here is derived from an EMBL/GenBank/DDBJ whole genome shotgun (WGS) entry which is preliminary data.</text>
</comment>
<accession>A0AAI9TM88</accession>
<name>A0AAI9TM88_PENTH</name>
<dbReference type="AlphaFoldDB" id="A0AAI9TM88"/>
<sequence length="73" mass="8208">MTESLISKVSCPGVQNEAIPTTEYTISVCTHFSTLKLLQPTKSEEVFYAVRDNSKKPMICGMGMKRFNLLYTV</sequence>
<gene>
    <name evidence="1" type="ORF">VN97_g3396</name>
</gene>
<reference evidence="1" key="1">
    <citation type="submission" date="2015-06" db="EMBL/GenBank/DDBJ databases">
        <authorList>
            <person name="Nguyen H."/>
        </authorList>
    </citation>
    <scope>NUCLEOTIDE SEQUENCE</scope>
    <source>
        <strain evidence="1">DAOM 180753</strain>
    </source>
</reference>
<organism evidence="1 2">
    <name type="scientific">Penicillium thymicola</name>
    <dbReference type="NCBI Taxonomy" id="293382"/>
    <lineage>
        <taxon>Eukaryota</taxon>
        <taxon>Fungi</taxon>
        <taxon>Dikarya</taxon>
        <taxon>Ascomycota</taxon>
        <taxon>Pezizomycotina</taxon>
        <taxon>Eurotiomycetes</taxon>
        <taxon>Eurotiomycetidae</taxon>
        <taxon>Eurotiales</taxon>
        <taxon>Aspergillaceae</taxon>
        <taxon>Penicillium</taxon>
    </lineage>
</organism>
<dbReference type="Proteomes" id="UP001227192">
    <property type="component" value="Unassembled WGS sequence"/>
</dbReference>
<dbReference type="EMBL" id="LACB01000072">
    <property type="protein sequence ID" value="KAJ9489880.1"/>
    <property type="molecule type" value="Genomic_DNA"/>
</dbReference>
<evidence type="ECO:0000313" key="2">
    <source>
        <dbReference type="Proteomes" id="UP001227192"/>
    </source>
</evidence>